<feature type="transmembrane region" description="Helical" evidence="1">
    <location>
        <begin position="191"/>
        <end position="212"/>
    </location>
</feature>
<evidence type="ECO:0000256" key="1">
    <source>
        <dbReference type="SAM" id="Phobius"/>
    </source>
</evidence>
<dbReference type="Pfam" id="PF09925">
    <property type="entry name" value="DUF2157"/>
    <property type="match status" value="1"/>
</dbReference>
<feature type="transmembrane region" description="Helical" evidence="1">
    <location>
        <begin position="345"/>
        <end position="363"/>
    </location>
</feature>
<name>A0ABZ2MJL5_9MICO</name>
<reference evidence="3 4" key="1">
    <citation type="submission" date="2024-02" db="EMBL/GenBank/DDBJ databases">
        <title>Janibacter sp. nov., isolated from gut of marine sandworm.</title>
        <authorList>
            <person name="Kim B."/>
            <person name="Jun M.O."/>
            <person name="Shin N.-R."/>
        </authorList>
    </citation>
    <scope>NUCLEOTIDE SEQUENCE [LARGE SCALE GENOMIC DNA]</scope>
    <source>
        <strain evidence="3 4">A1S7</strain>
    </source>
</reference>
<keyword evidence="4" id="KW-1185">Reference proteome</keyword>
<proteinExistence type="predicted"/>
<evidence type="ECO:0000313" key="3">
    <source>
        <dbReference type="EMBL" id="WXB77256.1"/>
    </source>
</evidence>
<feature type="transmembrane region" description="Helical" evidence="1">
    <location>
        <begin position="313"/>
        <end position="333"/>
    </location>
</feature>
<accession>A0ABZ2MJL5</accession>
<feature type="transmembrane region" description="Helical" evidence="1">
    <location>
        <begin position="120"/>
        <end position="137"/>
    </location>
</feature>
<dbReference type="InterPro" id="IPR018677">
    <property type="entry name" value="DUF2157"/>
</dbReference>
<feature type="domain" description="DUF2157" evidence="2">
    <location>
        <begin position="28"/>
        <end position="165"/>
    </location>
</feature>
<keyword evidence="1" id="KW-0472">Membrane</keyword>
<feature type="transmembrane region" description="Helical" evidence="1">
    <location>
        <begin position="251"/>
        <end position="273"/>
    </location>
</feature>
<keyword evidence="1" id="KW-1133">Transmembrane helix</keyword>
<keyword evidence="1" id="KW-0812">Transmembrane</keyword>
<evidence type="ECO:0000313" key="4">
    <source>
        <dbReference type="Proteomes" id="UP001382727"/>
    </source>
</evidence>
<gene>
    <name evidence="3" type="ORF">V1351_04105</name>
</gene>
<evidence type="ECO:0000259" key="2">
    <source>
        <dbReference type="Pfam" id="PF09925"/>
    </source>
</evidence>
<dbReference type="EMBL" id="CP144913">
    <property type="protein sequence ID" value="WXB77256.1"/>
    <property type="molecule type" value="Genomic_DNA"/>
</dbReference>
<feature type="transmembrane region" description="Helical" evidence="1">
    <location>
        <begin position="369"/>
        <end position="386"/>
    </location>
</feature>
<sequence>MDTISHASAPREVSRQQHAWLRTEVVGWRDAGIIDDVQAAAISDRYRPVSGSAASVLGRIMLLLGGGFVGVGLIWLVAANLDDLSPTARFVTVAALWLAVLIGGEVLAARRASAPLVGGIRLLAALGFGALIMQAAQSLQVPAYEPMLVGLWSLGAMLHAHLTRSVMPFLVGLGTGIQWWIWQPLWTDGTAMMGAVLSLGAGAIVAASLAVLCDGWARSFAWWWRLTAAALALAALFVAAIPGLYDGFDWSLWLGLELGAALVLTAAAVALTVRRSDRAWIEPVGALAVLIVAALLALWDVDTDVRDVGFDQWAHAALSIIAYVALAVGLLALDVLRQHRAISWIAMAALVTFTTFQSFAVFVPIVTGAWLFVVLGVVFLGTGTLVDRARRRVARSLDPVTGQGTDEGAQR</sequence>
<organism evidence="3 4">
    <name type="scientific">Janibacter alittae</name>
    <dbReference type="NCBI Taxonomy" id="3115209"/>
    <lineage>
        <taxon>Bacteria</taxon>
        <taxon>Bacillati</taxon>
        <taxon>Actinomycetota</taxon>
        <taxon>Actinomycetes</taxon>
        <taxon>Micrococcales</taxon>
        <taxon>Intrasporangiaceae</taxon>
        <taxon>Janibacter</taxon>
    </lineage>
</organism>
<dbReference type="Proteomes" id="UP001382727">
    <property type="component" value="Chromosome"/>
</dbReference>
<feature type="transmembrane region" description="Helical" evidence="1">
    <location>
        <begin position="280"/>
        <end position="301"/>
    </location>
</feature>
<feature type="transmembrane region" description="Helical" evidence="1">
    <location>
        <begin position="90"/>
        <end position="108"/>
    </location>
</feature>
<dbReference type="RefSeq" id="WP_338750979.1">
    <property type="nucleotide sequence ID" value="NZ_CP144913.1"/>
</dbReference>
<protein>
    <submittedName>
        <fullName evidence="3">DUF2157 domain-containing protein</fullName>
    </submittedName>
</protein>
<feature type="transmembrane region" description="Helical" evidence="1">
    <location>
        <begin position="224"/>
        <end position="245"/>
    </location>
</feature>
<feature type="transmembrane region" description="Helical" evidence="1">
    <location>
        <begin position="56"/>
        <end position="78"/>
    </location>
</feature>